<evidence type="ECO:0000313" key="10">
    <source>
        <dbReference type="Proteomes" id="UP000027456"/>
    </source>
</evidence>
<evidence type="ECO:0000256" key="2">
    <source>
        <dbReference type="ARBA" id="ARBA00007863"/>
    </source>
</evidence>
<feature type="compositionally biased region" description="Basic and acidic residues" evidence="7">
    <location>
        <begin position="376"/>
        <end position="392"/>
    </location>
</feature>
<evidence type="ECO:0000256" key="1">
    <source>
        <dbReference type="ARBA" id="ARBA00004141"/>
    </source>
</evidence>
<dbReference type="AlphaFoldDB" id="A0A074SNC4"/>
<feature type="transmembrane region" description="Helical" evidence="8">
    <location>
        <begin position="321"/>
        <end position="341"/>
    </location>
</feature>
<dbReference type="HOGENOM" id="CLU_039639_3_1_1"/>
<comment type="subcellular location">
    <subcellularLocation>
        <location evidence="1">Membrane</location>
        <topology evidence="1">Multi-pass membrane protein</topology>
    </subcellularLocation>
</comment>
<keyword evidence="6 8" id="KW-0472">Membrane</keyword>
<dbReference type="GO" id="GO:0016020">
    <property type="term" value="C:membrane"/>
    <property type="evidence" value="ECO:0007669"/>
    <property type="project" value="UniProtKB-SubCell"/>
</dbReference>
<feature type="transmembrane region" description="Helical" evidence="8">
    <location>
        <begin position="104"/>
        <end position="122"/>
    </location>
</feature>
<feature type="transmembrane region" description="Helical" evidence="8">
    <location>
        <begin position="194"/>
        <end position="212"/>
    </location>
</feature>
<keyword evidence="3" id="KW-0813">Transport</keyword>
<feature type="transmembrane region" description="Helical" evidence="8">
    <location>
        <begin position="170"/>
        <end position="187"/>
    </location>
</feature>
<evidence type="ECO:0000256" key="5">
    <source>
        <dbReference type="ARBA" id="ARBA00022989"/>
    </source>
</evidence>
<protein>
    <submittedName>
        <fullName evidence="9">Putative solute carrier family protein</fullName>
    </submittedName>
</protein>
<organism evidence="9 10">
    <name type="scientific">Rhizoctonia solani 123E</name>
    <dbReference type="NCBI Taxonomy" id="1423351"/>
    <lineage>
        <taxon>Eukaryota</taxon>
        <taxon>Fungi</taxon>
        <taxon>Dikarya</taxon>
        <taxon>Basidiomycota</taxon>
        <taxon>Agaricomycotina</taxon>
        <taxon>Agaricomycetes</taxon>
        <taxon>Cantharellales</taxon>
        <taxon>Ceratobasidiaceae</taxon>
        <taxon>Rhizoctonia</taxon>
    </lineage>
</organism>
<keyword evidence="4 8" id="KW-0812">Transmembrane</keyword>
<dbReference type="OrthoDB" id="429955at2759"/>
<gene>
    <name evidence="9" type="ORF">V565_059360</name>
</gene>
<accession>A0A074SNC4</accession>
<evidence type="ECO:0000256" key="7">
    <source>
        <dbReference type="SAM" id="MobiDB-lite"/>
    </source>
</evidence>
<name>A0A074SNC4_9AGAM</name>
<feature type="region of interest" description="Disordered" evidence="7">
    <location>
        <begin position="376"/>
        <end position="398"/>
    </location>
</feature>
<evidence type="ECO:0000256" key="6">
    <source>
        <dbReference type="ARBA" id="ARBA00023136"/>
    </source>
</evidence>
<dbReference type="InterPro" id="IPR009262">
    <property type="entry name" value="SLC35_F1/F2/F6"/>
</dbReference>
<dbReference type="Pfam" id="PF06027">
    <property type="entry name" value="SLC35F"/>
    <property type="match status" value="1"/>
</dbReference>
<dbReference type="PANTHER" id="PTHR14233">
    <property type="entry name" value="DUF914-RELATED"/>
    <property type="match status" value="1"/>
</dbReference>
<evidence type="ECO:0000256" key="3">
    <source>
        <dbReference type="ARBA" id="ARBA00022448"/>
    </source>
</evidence>
<dbReference type="GO" id="GO:0022857">
    <property type="term" value="F:transmembrane transporter activity"/>
    <property type="evidence" value="ECO:0007669"/>
    <property type="project" value="InterPro"/>
</dbReference>
<dbReference type="InterPro" id="IPR052221">
    <property type="entry name" value="SLC35F_Transporter"/>
</dbReference>
<evidence type="ECO:0000256" key="8">
    <source>
        <dbReference type="SAM" id="Phobius"/>
    </source>
</evidence>
<keyword evidence="10" id="KW-1185">Reference proteome</keyword>
<evidence type="ECO:0000256" key="4">
    <source>
        <dbReference type="ARBA" id="ARBA00022692"/>
    </source>
</evidence>
<sequence>MNAQEPIQPELVRSHSVSSSIKSGKLSHPDGQVEVRQAIENHETRPPLDYSSFGAFWASLLTRTKSVFTKRFILALLGGQLVSICITCTSVTTNELVSRGWALPTTQTFFLYFSLFVIYTPYTIHKYGFKGWANVVIRDGWKYFILAACDVEGNFLVVKAYGYTNLLSCMLLNSWAIPTSAFFAWLYMRPKYHWTQVVGILICVGGMGMLIASDHLTGTGQYPASSMVKGDLLMLAGATLYGFTNATEEFFVRHRPLYEVVGQLGMYGMIINAIQASGLEHDGMRSANWSGSVIGLLFAYTAAMLILYTTAPLIYRAASSVYYNLSLLSSNFYGLLFALGLYGARPYFLYFISFAVIIFGLVAYFWHSMPEEQGKLDPQKPEYVQRKPERASNLDVSV</sequence>
<comment type="similarity">
    <text evidence="2">Belongs to the SLC35F solute transporter family.</text>
</comment>
<feature type="transmembrane region" description="Helical" evidence="8">
    <location>
        <begin position="72"/>
        <end position="92"/>
    </location>
</feature>
<keyword evidence="5 8" id="KW-1133">Transmembrane helix</keyword>
<proteinExistence type="inferred from homology"/>
<comment type="caution">
    <text evidence="9">The sequence shown here is derived from an EMBL/GenBank/DDBJ whole genome shotgun (WGS) entry which is preliminary data.</text>
</comment>
<dbReference type="PANTHER" id="PTHR14233:SF4">
    <property type="entry name" value="SOLUTE CARRIER FAMILY 35 MEMBER F2"/>
    <property type="match status" value="1"/>
</dbReference>
<dbReference type="EMBL" id="AZST01000159">
    <property type="protein sequence ID" value="KEP51557.1"/>
    <property type="molecule type" value="Genomic_DNA"/>
</dbReference>
<evidence type="ECO:0000313" key="9">
    <source>
        <dbReference type="EMBL" id="KEP51557.1"/>
    </source>
</evidence>
<feature type="transmembrane region" description="Helical" evidence="8">
    <location>
        <begin position="289"/>
        <end position="309"/>
    </location>
</feature>
<reference evidence="9 10" key="1">
    <citation type="submission" date="2013-12" db="EMBL/GenBank/DDBJ databases">
        <authorList>
            <person name="Cubeta M."/>
            <person name="Pakala S."/>
            <person name="Fedorova N."/>
            <person name="Thomas E."/>
            <person name="Dean R."/>
            <person name="Jabaji S."/>
            <person name="Neate S."/>
            <person name="Toda T."/>
            <person name="Tavantzis S."/>
            <person name="Vilgalys R."/>
            <person name="Bharathan N."/>
            <person name="Pakala S."/>
            <person name="Losada L.S."/>
            <person name="Zafar N."/>
            <person name="Nierman W."/>
        </authorList>
    </citation>
    <scope>NUCLEOTIDE SEQUENCE [LARGE SCALE GENOMIC DNA]</scope>
    <source>
        <strain evidence="9 10">123E</strain>
    </source>
</reference>
<feature type="transmembrane region" description="Helical" evidence="8">
    <location>
        <begin position="347"/>
        <end position="366"/>
    </location>
</feature>
<dbReference type="Proteomes" id="UP000027456">
    <property type="component" value="Unassembled WGS sequence"/>
</dbReference>